<protein>
    <submittedName>
        <fullName evidence="1">Uncharacterized protein</fullName>
    </submittedName>
</protein>
<comment type="caution">
    <text evidence="1">The sequence shown here is derived from an EMBL/GenBank/DDBJ whole genome shotgun (WGS) entry which is preliminary data.</text>
</comment>
<organism evidence="1 2">
    <name type="scientific">Stephania japonica</name>
    <dbReference type="NCBI Taxonomy" id="461633"/>
    <lineage>
        <taxon>Eukaryota</taxon>
        <taxon>Viridiplantae</taxon>
        <taxon>Streptophyta</taxon>
        <taxon>Embryophyta</taxon>
        <taxon>Tracheophyta</taxon>
        <taxon>Spermatophyta</taxon>
        <taxon>Magnoliopsida</taxon>
        <taxon>Ranunculales</taxon>
        <taxon>Menispermaceae</taxon>
        <taxon>Menispermoideae</taxon>
        <taxon>Cissampelideae</taxon>
        <taxon>Stephania</taxon>
    </lineage>
</organism>
<evidence type="ECO:0000313" key="2">
    <source>
        <dbReference type="Proteomes" id="UP001417504"/>
    </source>
</evidence>
<dbReference type="AlphaFoldDB" id="A0AAP0ECZ1"/>
<dbReference type="Proteomes" id="UP001417504">
    <property type="component" value="Unassembled WGS sequence"/>
</dbReference>
<evidence type="ECO:0000313" key="1">
    <source>
        <dbReference type="EMBL" id="KAK9091026.1"/>
    </source>
</evidence>
<proteinExistence type="predicted"/>
<accession>A0AAP0ECZ1</accession>
<keyword evidence="2" id="KW-1185">Reference proteome</keyword>
<dbReference type="EMBL" id="JBBNAE010000010">
    <property type="protein sequence ID" value="KAK9091026.1"/>
    <property type="molecule type" value="Genomic_DNA"/>
</dbReference>
<sequence>MMREEERMVCRIKGERLRNNADGVLIYGGGQLCCLAEWERSAVADALEECVSSIEARWDGGQRRVARVERKRLSERNESVGRLTWRLVNGEERKLLGPAGEVREHVGDGKRGVYEENTWEVGPASINVSSYL</sequence>
<name>A0AAP0ECZ1_9MAGN</name>
<gene>
    <name evidence="1" type="ORF">Sjap_024203</name>
</gene>
<reference evidence="1 2" key="1">
    <citation type="submission" date="2024-01" db="EMBL/GenBank/DDBJ databases">
        <title>Genome assemblies of Stephania.</title>
        <authorList>
            <person name="Yang L."/>
        </authorList>
    </citation>
    <scope>NUCLEOTIDE SEQUENCE [LARGE SCALE GENOMIC DNA]</scope>
    <source>
        <strain evidence="1">QJT</strain>
        <tissue evidence="1">Leaf</tissue>
    </source>
</reference>